<evidence type="ECO:0000313" key="3">
    <source>
        <dbReference type="Proteomes" id="UP000605099"/>
    </source>
</evidence>
<accession>A0ABQ2JJ72</accession>
<comment type="caution">
    <text evidence="2">The sequence shown here is derived from an EMBL/GenBank/DDBJ whole genome shotgun (WGS) entry which is preliminary data.</text>
</comment>
<proteinExistence type="predicted"/>
<gene>
    <name evidence="2" type="ORF">GCM10011349_13900</name>
</gene>
<evidence type="ECO:0000256" key="1">
    <source>
        <dbReference type="SAM" id="MobiDB-lite"/>
    </source>
</evidence>
<protein>
    <submittedName>
        <fullName evidence="2">Uncharacterized protein</fullName>
    </submittedName>
</protein>
<keyword evidence="3" id="KW-1185">Reference proteome</keyword>
<organism evidence="2 3">
    <name type="scientific">Novosphingobium indicum</name>
    <dbReference type="NCBI Taxonomy" id="462949"/>
    <lineage>
        <taxon>Bacteria</taxon>
        <taxon>Pseudomonadati</taxon>
        <taxon>Pseudomonadota</taxon>
        <taxon>Alphaproteobacteria</taxon>
        <taxon>Sphingomonadales</taxon>
        <taxon>Sphingomonadaceae</taxon>
        <taxon>Novosphingobium</taxon>
    </lineage>
</organism>
<dbReference type="EMBL" id="BMLK01000005">
    <property type="protein sequence ID" value="GGN46579.1"/>
    <property type="molecule type" value="Genomic_DNA"/>
</dbReference>
<name>A0ABQ2JJ72_9SPHN</name>
<evidence type="ECO:0000313" key="2">
    <source>
        <dbReference type="EMBL" id="GGN46579.1"/>
    </source>
</evidence>
<dbReference type="Proteomes" id="UP000605099">
    <property type="component" value="Unassembled WGS sequence"/>
</dbReference>
<reference evidence="3" key="1">
    <citation type="journal article" date="2019" name="Int. J. Syst. Evol. Microbiol.">
        <title>The Global Catalogue of Microorganisms (GCM) 10K type strain sequencing project: providing services to taxonomists for standard genome sequencing and annotation.</title>
        <authorList>
            <consortium name="The Broad Institute Genomics Platform"/>
            <consortium name="The Broad Institute Genome Sequencing Center for Infectious Disease"/>
            <person name="Wu L."/>
            <person name="Ma J."/>
        </authorList>
    </citation>
    <scope>NUCLEOTIDE SEQUENCE [LARGE SCALE GENOMIC DNA]</scope>
    <source>
        <strain evidence="3">CGMCC 1.6784</strain>
    </source>
</reference>
<sequence length="175" mass="18667">MEAGGIALASADDGAASNKGRTPCRSKSVVSRAPCLSRVRDGDGAGGKSAGGPIREAPHPQERGCKARGTECGNLDRAAQLCRSRRMEFDDQMRRFFGTEDLGNVSADAMASGIERMQVEFGLEADKGRRFAMWSLLYMLGSAPDLDAAFADAGDRDAARRFMDLLDQANAGEES</sequence>
<feature type="region of interest" description="Disordered" evidence="1">
    <location>
        <begin position="1"/>
        <end position="63"/>
    </location>
</feature>